<dbReference type="SMART" id="SM00935">
    <property type="entry name" value="OmpH"/>
    <property type="match status" value="1"/>
</dbReference>
<accession>A0A1G8LPJ9</accession>
<feature type="chain" id="PRO_5011506755" evidence="2">
    <location>
        <begin position="27"/>
        <end position="202"/>
    </location>
</feature>
<sequence length="202" mass="22308">MRRFPGQALFCWLLLAASLAPLPAPAQVFSPINSPVLTLDQDKLYGETLFGKRLQSEFSQASNALAERNRELTEALTVEELQLTEKRKQVSSEEFRALADAFDEKVVKLREDQDAKIAALQRRRDLDRRIFTGRVLPILSEIVRDSGAVALLDNRAVILSADAIDVTDRAIARIDAVLGDGATEEETAPPEDKPDAKVPAVE</sequence>
<dbReference type="InterPro" id="IPR005632">
    <property type="entry name" value="Chaperone_Skp"/>
</dbReference>
<dbReference type="RefSeq" id="WP_093149597.1">
    <property type="nucleotide sequence ID" value="NZ_FNEK01000004.1"/>
</dbReference>
<evidence type="ECO:0000256" key="2">
    <source>
        <dbReference type="SAM" id="SignalP"/>
    </source>
</evidence>
<protein>
    <submittedName>
        <fullName evidence="3">Periplasmic chaperone for outer membrane proteins Skp</fullName>
    </submittedName>
</protein>
<dbReference type="GO" id="GO:0051082">
    <property type="term" value="F:unfolded protein binding"/>
    <property type="evidence" value="ECO:0007669"/>
    <property type="project" value="InterPro"/>
</dbReference>
<dbReference type="Proteomes" id="UP000199382">
    <property type="component" value="Unassembled WGS sequence"/>
</dbReference>
<feature type="region of interest" description="Disordered" evidence="1">
    <location>
        <begin position="180"/>
        <end position="202"/>
    </location>
</feature>
<dbReference type="InterPro" id="IPR024930">
    <property type="entry name" value="Skp_dom_sf"/>
</dbReference>
<evidence type="ECO:0000313" key="4">
    <source>
        <dbReference type="Proteomes" id="UP000199382"/>
    </source>
</evidence>
<evidence type="ECO:0000313" key="3">
    <source>
        <dbReference type="EMBL" id="SDI57641.1"/>
    </source>
</evidence>
<dbReference type="STRING" id="571298.SAMN04488026_1004108"/>
<keyword evidence="2" id="KW-0732">Signal</keyword>
<organism evidence="3 4">
    <name type="scientific">Aliiruegeria lutimaris</name>
    <dbReference type="NCBI Taxonomy" id="571298"/>
    <lineage>
        <taxon>Bacteria</taxon>
        <taxon>Pseudomonadati</taxon>
        <taxon>Pseudomonadota</taxon>
        <taxon>Alphaproteobacteria</taxon>
        <taxon>Rhodobacterales</taxon>
        <taxon>Roseobacteraceae</taxon>
        <taxon>Aliiruegeria</taxon>
    </lineage>
</organism>
<dbReference type="AlphaFoldDB" id="A0A1G8LPJ9"/>
<evidence type="ECO:0000256" key="1">
    <source>
        <dbReference type="SAM" id="MobiDB-lite"/>
    </source>
</evidence>
<dbReference type="OrthoDB" id="7868372at2"/>
<name>A0A1G8LPJ9_9RHOB</name>
<feature type="signal peptide" evidence="2">
    <location>
        <begin position="1"/>
        <end position="26"/>
    </location>
</feature>
<proteinExistence type="predicted"/>
<dbReference type="Pfam" id="PF03938">
    <property type="entry name" value="OmpH"/>
    <property type="match status" value="1"/>
</dbReference>
<dbReference type="EMBL" id="FNEK01000004">
    <property type="protein sequence ID" value="SDI57641.1"/>
    <property type="molecule type" value="Genomic_DNA"/>
</dbReference>
<gene>
    <name evidence="3" type="ORF">SAMN04488026_1004108</name>
</gene>
<reference evidence="3 4" key="1">
    <citation type="submission" date="2016-10" db="EMBL/GenBank/DDBJ databases">
        <authorList>
            <person name="de Groot N.N."/>
        </authorList>
    </citation>
    <scope>NUCLEOTIDE SEQUENCE [LARGE SCALE GENOMIC DNA]</scope>
    <source>
        <strain evidence="3 4">DSM 25294</strain>
    </source>
</reference>
<keyword evidence="4" id="KW-1185">Reference proteome</keyword>
<dbReference type="SUPFAM" id="SSF111384">
    <property type="entry name" value="OmpH-like"/>
    <property type="match status" value="1"/>
</dbReference>
<dbReference type="Gene3D" id="3.30.910.20">
    <property type="entry name" value="Skp domain"/>
    <property type="match status" value="1"/>
</dbReference>